<comment type="caution">
    <text evidence="2">The sequence shown here is derived from an EMBL/GenBank/DDBJ whole genome shotgun (WGS) entry which is preliminary data.</text>
</comment>
<dbReference type="AlphaFoldDB" id="A0A9Q1GYI9"/>
<evidence type="ECO:0000256" key="1">
    <source>
        <dbReference type="SAM" id="MobiDB-lite"/>
    </source>
</evidence>
<protein>
    <submittedName>
        <fullName evidence="2">Uncharacterized protein</fullName>
    </submittedName>
</protein>
<reference evidence="2" key="1">
    <citation type="submission" date="2022-04" db="EMBL/GenBank/DDBJ databases">
        <title>Carnegiea gigantea Genome sequencing and assembly v2.</title>
        <authorList>
            <person name="Copetti D."/>
            <person name="Sanderson M.J."/>
            <person name="Burquez A."/>
            <person name="Wojciechowski M.F."/>
        </authorList>
    </citation>
    <scope>NUCLEOTIDE SEQUENCE</scope>
    <source>
        <strain evidence="2">SGP5-SGP5p</strain>
        <tissue evidence="2">Aerial part</tissue>
    </source>
</reference>
<evidence type="ECO:0000313" key="3">
    <source>
        <dbReference type="Proteomes" id="UP001153076"/>
    </source>
</evidence>
<evidence type="ECO:0000313" key="2">
    <source>
        <dbReference type="EMBL" id="KAJ8427711.1"/>
    </source>
</evidence>
<feature type="region of interest" description="Disordered" evidence="1">
    <location>
        <begin position="1"/>
        <end position="49"/>
    </location>
</feature>
<feature type="compositionally biased region" description="Basic and acidic residues" evidence="1">
    <location>
        <begin position="31"/>
        <end position="49"/>
    </location>
</feature>
<accession>A0A9Q1GYI9</accession>
<feature type="region of interest" description="Disordered" evidence="1">
    <location>
        <begin position="148"/>
        <end position="175"/>
    </location>
</feature>
<sequence>MKKAGPVIDDQDGKAIQKTPGLHFNSNSNQADERSRDKDEECIHSESRTKTACFSQNGFSEEVLKLSQHLHHLGKEEQLPPGFEKVSNYEANYLDLASTNPIALETDENQLEGRELQAQHIHEVQPPPGFGLPITLKPPAFSKQHLKVKGSKHFPRRSINSKGSKAHPDVPQSLSQTSESLMQIVKESLQIGKLLGISVTYNEKAALSRITKILKKNKTGPTSKPNDEGYKGPTKQ</sequence>
<organism evidence="2 3">
    <name type="scientific">Carnegiea gigantea</name>
    <dbReference type="NCBI Taxonomy" id="171969"/>
    <lineage>
        <taxon>Eukaryota</taxon>
        <taxon>Viridiplantae</taxon>
        <taxon>Streptophyta</taxon>
        <taxon>Embryophyta</taxon>
        <taxon>Tracheophyta</taxon>
        <taxon>Spermatophyta</taxon>
        <taxon>Magnoliopsida</taxon>
        <taxon>eudicotyledons</taxon>
        <taxon>Gunneridae</taxon>
        <taxon>Pentapetalae</taxon>
        <taxon>Caryophyllales</taxon>
        <taxon>Cactineae</taxon>
        <taxon>Cactaceae</taxon>
        <taxon>Cactoideae</taxon>
        <taxon>Echinocereeae</taxon>
        <taxon>Carnegiea</taxon>
    </lineage>
</organism>
<proteinExistence type="predicted"/>
<feature type="region of interest" description="Disordered" evidence="1">
    <location>
        <begin position="213"/>
        <end position="236"/>
    </location>
</feature>
<name>A0A9Q1GYI9_9CARY</name>
<dbReference type="Proteomes" id="UP001153076">
    <property type="component" value="Unassembled WGS sequence"/>
</dbReference>
<keyword evidence="3" id="KW-1185">Reference proteome</keyword>
<gene>
    <name evidence="2" type="ORF">Cgig2_019016</name>
</gene>
<dbReference type="EMBL" id="JAKOGI010001108">
    <property type="protein sequence ID" value="KAJ8427711.1"/>
    <property type="molecule type" value="Genomic_DNA"/>
</dbReference>